<accession>A0A6G0WYU8</accession>
<evidence type="ECO:0000313" key="2">
    <source>
        <dbReference type="EMBL" id="KAF0732691.1"/>
    </source>
</evidence>
<evidence type="ECO:0000313" key="3">
    <source>
        <dbReference type="Proteomes" id="UP000478052"/>
    </source>
</evidence>
<dbReference type="InterPro" id="IPR032071">
    <property type="entry name" value="DUF4806"/>
</dbReference>
<dbReference type="EMBL" id="VUJU01008302">
    <property type="protein sequence ID" value="KAF0732691.1"/>
    <property type="molecule type" value="Genomic_DNA"/>
</dbReference>
<proteinExistence type="predicted"/>
<dbReference type="PANTHER" id="PTHR34153:SF2">
    <property type="entry name" value="SI:CH211-262H13.3-RELATED"/>
    <property type="match status" value="1"/>
</dbReference>
<sequence>MNSHFRMWTVVHFIKDDTVESVPNIWYKKKENKCAWPILKHSVKKMIEKRAYPNEIDFQWLPARVLGHSYGSLHEARQKANKAQFFTDLSSGNEDNNCRKNLSSVKSKRIPSPPTFVIKKNETAEKLQVDFDMFESENEDDDTDKDPEYQPAEFAVNVDMTPEKSPIVDNFILNSPSGKFIVENNYNLLNEQYSQTKNASISVSQPTLVNTPTTGNTFKRSLFRSEPSNKENISKQKQDHKYFMPPVDFQHFVVNTLTKLKFDMAQVINTTTTTNLSLENLLNTQFQNTSSNMTQTLNEPDLNDVFPISSFEELNQLEIKLETDKQFRSNLISKLSLLVGTKSVGDSVRRIMVKMFNDDILIFYSLQGFKKKKCFQKLSVYHLLIDALRVHPKFRTLINKEFDIPLATWLAHAKFRMHNKNIDKITNNNSTTL</sequence>
<dbReference type="PANTHER" id="PTHR34153">
    <property type="entry name" value="SI:CH211-262H13.3-RELATED-RELATED"/>
    <property type="match status" value="1"/>
</dbReference>
<gene>
    <name evidence="2" type="ORF">FWK35_00021706</name>
</gene>
<dbReference type="AlphaFoldDB" id="A0A6G0WYU8"/>
<reference evidence="2 3" key="1">
    <citation type="submission" date="2019-08" db="EMBL/GenBank/DDBJ databases">
        <title>Whole genome of Aphis craccivora.</title>
        <authorList>
            <person name="Voronova N.V."/>
            <person name="Shulinski R.S."/>
            <person name="Bandarenka Y.V."/>
            <person name="Zhorov D.G."/>
            <person name="Warner D."/>
        </authorList>
    </citation>
    <scope>NUCLEOTIDE SEQUENCE [LARGE SCALE GENOMIC DNA]</scope>
    <source>
        <strain evidence="2">180601</strain>
        <tissue evidence="2">Whole Body</tissue>
    </source>
</reference>
<dbReference type="Proteomes" id="UP000478052">
    <property type="component" value="Unassembled WGS sequence"/>
</dbReference>
<name>A0A6G0WYU8_APHCR</name>
<protein>
    <submittedName>
        <fullName evidence="2">DUF4806 domain-containing protein</fullName>
    </submittedName>
</protein>
<dbReference type="Pfam" id="PF16064">
    <property type="entry name" value="DUF4806"/>
    <property type="match status" value="1"/>
</dbReference>
<feature type="domain" description="DUF4806" evidence="1">
    <location>
        <begin position="304"/>
        <end position="384"/>
    </location>
</feature>
<keyword evidence="3" id="KW-1185">Reference proteome</keyword>
<comment type="caution">
    <text evidence="2">The sequence shown here is derived from an EMBL/GenBank/DDBJ whole genome shotgun (WGS) entry which is preliminary data.</text>
</comment>
<evidence type="ECO:0000259" key="1">
    <source>
        <dbReference type="Pfam" id="PF16064"/>
    </source>
</evidence>
<organism evidence="2 3">
    <name type="scientific">Aphis craccivora</name>
    <name type="common">Cowpea aphid</name>
    <dbReference type="NCBI Taxonomy" id="307492"/>
    <lineage>
        <taxon>Eukaryota</taxon>
        <taxon>Metazoa</taxon>
        <taxon>Ecdysozoa</taxon>
        <taxon>Arthropoda</taxon>
        <taxon>Hexapoda</taxon>
        <taxon>Insecta</taxon>
        <taxon>Pterygota</taxon>
        <taxon>Neoptera</taxon>
        <taxon>Paraneoptera</taxon>
        <taxon>Hemiptera</taxon>
        <taxon>Sternorrhyncha</taxon>
        <taxon>Aphidomorpha</taxon>
        <taxon>Aphidoidea</taxon>
        <taxon>Aphididae</taxon>
        <taxon>Aphidini</taxon>
        <taxon>Aphis</taxon>
        <taxon>Aphis</taxon>
    </lineage>
</organism>
<dbReference type="OrthoDB" id="6625041at2759"/>